<dbReference type="GO" id="GO:0043755">
    <property type="term" value="F:alpha-ribazole phosphatase activity"/>
    <property type="evidence" value="ECO:0007669"/>
    <property type="project" value="UniProtKB-UniRule"/>
</dbReference>
<sequence>MNLYFVRHGQTIYNKLGCYYGSLDVPITKVGQSQAEKASEILSDVDFKKLYVSERSRTVQTADIILKDKKINTIVDKRLNETDFGKFEGKNYKELSKLFKNEFEAWNSDWKNTPPLGGESCIQTYSRVSSFMDDILKLNEDNVLIVCHGGIIRSVYCYVLNSIDFFWKFNSLNGDISIIKYEYDNLYIDTIMHV</sequence>
<dbReference type="Proteomes" id="UP000266301">
    <property type="component" value="Chromosome"/>
</dbReference>
<dbReference type="PANTHER" id="PTHR46517:SF1">
    <property type="entry name" value="FRUCTOSE-2,6-BISPHOSPHATASE TIGAR"/>
    <property type="match status" value="1"/>
</dbReference>
<dbReference type="InterPro" id="IPR013078">
    <property type="entry name" value="His_Pase_superF_clade-1"/>
</dbReference>
<dbReference type="GO" id="GO:0004331">
    <property type="term" value="F:fructose-2,6-bisphosphate 2-phosphatase activity"/>
    <property type="evidence" value="ECO:0007669"/>
    <property type="project" value="TreeGrafter"/>
</dbReference>
<feature type="binding site" evidence="4">
    <location>
        <begin position="7"/>
        <end position="14"/>
    </location>
    <ligand>
        <name>substrate</name>
    </ligand>
</feature>
<dbReference type="CDD" id="cd07067">
    <property type="entry name" value="HP_PGM_like"/>
    <property type="match status" value="1"/>
</dbReference>
<organism evidence="5 6">
    <name type="scientific">Clostridium fermenticellae</name>
    <dbReference type="NCBI Taxonomy" id="2068654"/>
    <lineage>
        <taxon>Bacteria</taxon>
        <taxon>Bacillati</taxon>
        <taxon>Bacillota</taxon>
        <taxon>Clostridia</taxon>
        <taxon>Eubacteriales</taxon>
        <taxon>Clostridiaceae</taxon>
        <taxon>Clostridium</taxon>
    </lineage>
</organism>
<name>A0A386H2D1_9CLOT</name>
<reference evidence="5 6" key="1">
    <citation type="journal article" date="2019" name="Int. J. Syst. Evol. Microbiol.">
        <title>Clostridium fermenticellae sp. nov., isolated from the mud in a fermentation cellar for the production of the Chinese liquor, baijiu.</title>
        <authorList>
            <person name="Xu P.X."/>
            <person name="Chai L.J."/>
            <person name="Qiu T."/>
            <person name="Zhang X.J."/>
            <person name="Lu Z.M."/>
            <person name="Xiao C."/>
            <person name="Wang S.T."/>
            <person name="Shen C.H."/>
            <person name="Shi J.S."/>
            <person name="Xu Z.H."/>
        </authorList>
    </citation>
    <scope>NUCLEOTIDE SEQUENCE [LARGE SCALE GENOMIC DNA]</scope>
    <source>
        <strain evidence="5 6">JN500901</strain>
    </source>
</reference>
<keyword evidence="1" id="KW-0378">Hydrolase</keyword>
<evidence type="ECO:0000256" key="2">
    <source>
        <dbReference type="NCBIfam" id="TIGR03162"/>
    </source>
</evidence>
<dbReference type="AlphaFoldDB" id="A0A386H2D1"/>
<evidence type="ECO:0000313" key="6">
    <source>
        <dbReference type="Proteomes" id="UP000266301"/>
    </source>
</evidence>
<keyword evidence="6" id="KW-1185">Reference proteome</keyword>
<dbReference type="PIRSF" id="PIRSF000709">
    <property type="entry name" value="6PFK_2-Ptase"/>
    <property type="match status" value="1"/>
</dbReference>
<dbReference type="InterPro" id="IPR051695">
    <property type="entry name" value="Phosphoglycerate_Mutase"/>
</dbReference>
<accession>A0A386H2D1</accession>
<dbReference type="GO" id="GO:0045820">
    <property type="term" value="P:negative regulation of glycolytic process"/>
    <property type="evidence" value="ECO:0007669"/>
    <property type="project" value="TreeGrafter"/>
</dbReference>
<dbReference type="GO" id="GO:0009236">
    <property type="term" value="P:cobalamin biosynthetic process"/>
    <property type="evidence" value="ECO:0007669"/>
    <property type="project" value="UniProtKB-UniRule"/>
</dbReference>
<feature type="binding site" evidence="4">
    <location>
        <position position="57"/>
    </location>
    <ligand>
        <name>substrate</name>
    </ligand>
</feature>
<dbReference type="Gene3D" id="3.40.50.1240">
    <property type="entry name" value="Phosphoglycerate mutase-like"/>
    <property type="match status" value="1"/>
</dbReference>
<dbReference type="InterPro" id="IPR029033">
    <property type="entry name" value="His_PPase_superfam"/>
</dbReference>
<dbReference type="EMBL" id="CP032416">
    <property type="protein sequence ID" value="AYD39728.1"/>
    <property type="molecule type" value="Genomic_DNA"/>
</dbReference>
<dbReference type="EC" id="3.1.3.73" evidence="2"/>
<dbReference type="Pfam" id="PF00300">
    <property type="entry name" value="His_Phos_1"/>
    <property type="match status" value="1"/>
</dbReference>
<dbReference type="RefSeq" id="WP_119970595.1">
    <property type="nucleotide sequence ID" value="NZ_CP032416.1"/>
</dbReference>
<proteinExistence type="predicted"/>
<gene>
    <name evidence="5" type="primary">cobC</name>
    <name evidence="5" type="ORF">D4Z93_04010</name>
</gene>
<dbReference type="SMART" id="SM00855">
    <property type="entry name" value="PGAM"/>
    <property type="match status" value="1"/>
</dbReference>
<dbReference type="GO" id="GO:0043456">
    <property type="term" value="P:regulation of pentose-phosphate shunt"/>
    <property type="evidence" value="ECO:0007669"/>
    <property type="project" value="TreeGrafter"/>
</dbReference>
<feature type="active site" description="Tele-phosphohistidine intermediate" evidence="3">
    <location>
        <position position="8"/>
    </location>
</feature>
<dbReference type="InterPro" id="IPR017578">
    <property type="entry name" value="Ribazole_CobC"/>
</dbReference>
<evidence type="ECO:0000313" key="5">
    <source>
        <dbReference type="EMBL" id="AYD39728.1"/>
    </source>
</evidence>
<evidence type="ECO:0000256" key="1">
    <source>
        <dbReference type="ARBA" id="ARBA00022801"/>
    </source>
</evidence>
<dbReference type="OrthoDB" id="7925971at2"/>
<dbReference type="NCBIfam" id="TIGR03162">
    <property type="entry name" value="ribazole_cobC"/>
    <property type="match status" value="1"/>
</dbReference>
<feature type="active site" description="Proton donor/acceptor" evidence="3">
    <location>
        <position position="81"/>
    </location>
</feature>
<dbReference type="GO" id="GO:0005829">
    <property type="term" value="C:cytosol"/>
    <property type="evidence" value="ECO:0007669"/>
    <property type="project" value="TreeGrafter"/>
</dbReference>
<dbReference type="PANTHER" id="PTHR46517">
    <property type="entry name" value="FRUCTOSE-2,6-BISPHOSPHATASE TIGAR"/>
    <property type="match status" value="1"/>
</dbReference>
<dbReference type="SUPFAM" id="SSF53254">
    <property type="entry name" value="Phosphoglycerate mutase-like"/>
    <property type="match status" value="1"/>
</dbReference>
<evidence type="ECO:0000256" key="3">
    <source>
        <dbReference type="PIRSR" id="PIRSR613078-1"/>
    </source>
</evidence>
<dbReference type="KEGG" id="cfer:D4Z93_04010"/>
<evidence type="ECO:0000256" key="4">
    <source>
        <dbReference type="PIRSR" id="PIRSR613078-2"/>
    </source>
</evidence>
<protein>
    <recommendedName>
        <fullName evidence="2">Alpha-ribazole phosphatase</fullName>
        <ecNumber evidence="2">3.1.3.73</ecNumber>
    </recommendedName>
</protein>